<feature type="transmembrane region" description="Helical" evidence="5">
    <location>
        <begin position="471"/>
        <end position="494"/>
    </location>
</feature>
<evidence type="ECO:0000256" key="2">
    <source>
        <dbReference type="ARBA" id="ARBA00022692"/>
    </source>
</evidence>
<evidence type="ECO:0000259" key="6">
    <source>
        <dbReference type="PROSITE" id="PS50850"/>
    </source>
</evidence>
<evidence type="ECO:0000256" key="4">
    <source>
        <dbReference type="ARBA" id="ARBA00023136"/>
    </source>
</evidence>
<dbReference type="eggNOG" id="ENOG502QWBF">
    <property type="taxonomic scope" value="Eukaryota"/>
</dbReference>
<evidence type="ECO:0000256" key="1">
    <source>
        <dbReference type="ARBA" id="ARBA00004141"/>
    </source>
</evidence>
<dbReference type="HOGENOM" id="CLU_013756_4_1_1"/>
<feature type="transmembrane region" description="Helical" evidence="5">
    <location>
        <begin position="197"/>
        <end position="222"/>
    </location>
</feature>
<dbReference type="Pfam" id="PF07690">
    <property type="entry name" value="MFS_1"/>
    <property type="match status" value="1"/>
</dbReference>
<dbReference type="GO" id="GO:0016020">
    <property type="term" value="C:membrane"/>
    <property type="evidence" value="ECO:0007669"/>
    <property type="project" value="UniProtKB-SubCell"/>
</dbReference>
<dbReference type="InterPro" id="IPR011701">
    <property type="entry name" value="MFS"/>
</dbReference>
<feature type="transmembrane region" description="Helical" evidence="5">
    <location>
        <begin position="342"/>
        <end position="368"/>
    </location>
</feature>
<dbReference type="Proteomes" id="UP000007796">
    <property type="component" value="Unassembled WGS sequence"/>
</dbReference>
<organism evidence="8">
    <name type="scientific">Grosmannia clavigera (strain kw1407 / UAMH 11150)</name>
    <name type="common">Blue stain fungus</name>
    <name type="synonym">Graphiocladiella clavigera</name>
    <dbReference type="NCBI Taxonomy" id="655863"/>
    <lineage>
        <taxon>Eukaryota</taxon>
        <taxon>Fungi</taxon>
        <taxon>Dikarya</taxon>
        <taxon>Ascomycota</taxon>
        <taxon>Pezizomycotina</taxon>
        <taxon>Sordariomycetes</taxon>
        <taxon>Sordariomycetidae</taxon>
        <taxon>Ophiostomatales</taxon>
        <taxon>Ophiostomataceae</taxon>
        <taxon>Leptographium</taxon>
    </lineage>
</organism>
<sequence length="520" mass="56184">MLSTDETAPLLGTAEDARATAAIPSDKDDDKGCRLPRLTTRQLATLLTALAIFLAELTFNTMMPAINSMIEEILCRQLYGDSNTTGDCKGDDVQRRLAAMRGWQTAGECIPAILFTVPYGIMADKIGRRPVVLLAFSGLLLQQGWYPIVYFFQDTMPPWTIYLSSLFACVGSFSSVGPAMIHTILADVTPQAERASAYFIIVATFLVSDMISSPLGGTLLLFGNWAPLLVGVAAAVLAVLVLLPLPETLGFDQTTGTVQTAANSTDTDSTDGSSAKQPLTVWQQTVHVLRTDALETWRFIFSNRHIMLLTSSFVFFVIGRFVQELLLQYATKRYNWSWSRAAFLLTIRSMSNLVLFIVILPAASIFCLHRLGMSPLTKDLVLARISGVFAVLGSLMIAFAVTPWMLSIALIVFSLGGGFTSVLRSLLSAFVESHHQAMLNSIIGLFEFSGLMVTSPLLYGAMQHGLELGGLWIGLPFMYAAGITSLAAGIAFAFQIPPVMLAPASEASGAEEEGVGDNST</sequence>
<dbReference type="STRING" id="655863.F0XK82"/>
<evidence type="ECO:0000313" key="8">
    <source>
        <dbReference type="Proteomes" id="UP000007796"/>
    </source>
</evidence>
<dbReference type="Gene3D" id="1.20.1250.20">
    <property type="entry name" value="MFS general substrate transporter like domains"/>
    <property type="match status" value="1"/>
</dbReference>
<feature type="transmembrane region" description="Helical" evidence="5">
    <location>
        <begin position="306"/>
        <end position="322"/>
    </location>
</feature>
<dbReference type="PROSITE" id="PS50850">
    <property type="entry name" value="MFS"/>
    <property type="match status" value="1"/>
</dbReference>
<protein>
    <submittedName>
        <fullName evidence="7">Major facilitator superfamily transporter</fullName>
    </submittedName>
</protein>
<keyword evidence="2 5" id="KW-0812">Transmembrane</keyword>
<dbReference type="InterPro" id="IPR020846">
    <property type="entry name" value="MFS_dom"/>
</dbReference>
<keyword evidence="8" id="KW-1185">Reference proteome</keyword>
<feature type="transmembrane region" description="Helical" evidence="5">
    <location>
        <begin position="439"/>
        <end position="459"/>
    </location>
</feature>
<dbReference type="AlphaFoldDB" id="F0XK82"/>
<comment type="subcellular location">
    <subcellularLocation>
        <location evidence="1">Membrane</location>
        <topology evidence="1">Multi-pass membrane protein</topology>
    </subcellularLocation>
</comment>
<dbReference type="GO" id="GO:0022857">
    <property type="term" value="F:transmembrane transporter activity"/>
    <property type="evidence" value="ECO:0007669"/>
    <property type="project" value="InterPro"/>
</dbReference>
<dbReference type="RefSeq" id="XP_014171491.1">
    <property type="nucleotide sequence ID" value="XM_014316016.1"/>
</dbReference>
<dbReference type="EMBL" id="GL629787">
    <property type="protein sequence ID" value="EFX02009.1"/>
    <property type="molecule type" value="Genomic_DNA"/>
</dbReference>
<dbReference type="InterPro" id="IPR036259">
    <property type="entry name" value="MFS_trans_sf"/>
</dbReference>
<name>F0XK82_GROCL</name>
<feature type="domain" description="Major facilitator superfamily (MFS) profile" evidence="6">
    <location>
        <begin position="44"/>
        <end position="499"/>
    </location>
</feature>
<dbReference type="PANTHER" id="PTHR23507">
    <property type="entry name" value="ZGC:174356"/>
    <property type="match status" value="1"/>
</dbReference>
<dbReference type="InParanoid" id="F0XK82"/>
<accession>F0XK82</accession>
<dbReference type="OrthoDB" id="194139at2759"/>
<gene>
    <name evidence="7" type="ORF">CMQ_5080</name>
</gene>
<keyword evidence="4 5" id="KW-0472">Membrane</keyword>
<feature type="transmembrane region" description="Helical" evidence="5">
    <location>
        <begin position="159"/>
        <end position="185"/>
    </location>
</feature>
<feature type="transmembrane region" description="Helical" evidence="5">
    <location>
        <begin position="407"/>
        <end position="427"/>
    </location>
</feature>
<feature type="transmembrane region" description="Helical" evidence="5">
    <location>
        <begin position="131"/>
        <end position="153"/>
    </location>
</feature>
<proteinExistence type="predicted"/>
<dbReference type="GeneID" id="25978363"/>
<feature type="transmembrane region" description="Helical" evidence="5">
    <location>
        <begin position="380"/>
        <end position="401"/>
    </location>
</feature>
<evidence type="ECO:0000256" key="5">
    <source>
        <dbReference type="SAM" id="Phobius"/>
    </source>
</evidence>
<evidence type="ECO:0000256" key="3">
    <source>
        <dbReference type="ARBA" id="ARBA00022989"/>
    </source>
</evidence>
<feature type="transmembrane region" description="Helical" evidence="5">
    <location>
        <begin position="228"/>
        <end position="245"/>
    </location>
</feature>
<keyword evidence="3 5" id="KW-1133">Transmembrane helix</keyword>
<evidence type="ECO:0000313" key="7">
    <source>
        <dbReference type="EMBL" id="EFX02009.1"/>
    </source>
</evidence>
<reference evidence="7 8" key="1">
    <citation type="journal article" date="2011" name="Proc. Natl. Acad. Sci. U.S.A.">
        <title>Genome and transcriptome analyses of the mountain pine beetle-fungal symbiont Grosmannia clavigera, a lodgepole pine pathogen.</title>
        <authorList>
            <person name="DiGuistini S."/>
            <person name="Wang Y."/>
            <person name="Liao N.Y."/>
            <person name="Taylor G."/>
            <person name="Tanguay P."/>
            <person name="Feau N."/>
            <person name="Henrissat B."/>
            <person name="Chan S.K."/>
            <person name="Hesse-Orce U."/>
            <person name="Alamouti S.M."/>
            <person name="Tsui C.K.M."/>
            <person name="Docking R.T."/>
            <person name="Levasseur A."/>
            <person name="Haridas S."/>
            <person name="Robertson G."/>
            <person name="Birol I."/>
            <person name="Holt R.A."/>
            <person name="Marra M.A."/>
            <person name="Hamelin R.C."/>
            <person name="Hirst M."/>
            <person name="Jones S.J.M."/>
            <person name="Bohlmann J."/>
            <person name="Breuil C."/>
        </authorList>
    </citation>
    <scope>NUCLEOTIDE SEQUENCE [LARGE SCALE GENOMIC DNA]</scope>
    <source>
        <strain evidence="8">kw1407 / UAMH 11150</strain>
    </source>
</reference>
<feature type="transmembrane region" description="Helical" evidence="5">
    <location>
        <begin position="42"/>
        <end position="59"/>
    </location>
</feature>
<dbReference type="PANTHER" id="PTHR23507:SF1">
    <property type="entry name" value="FI18259P1-RELATED"/>
    <property type="match status" value="1"/>
</dbReference>
<dbReference type="SUPFAM" id="SSF103473">
    <property type="entry name" value="MFS general substrate transporter"/>
    <property type="match status" value="1"/>
</dbReference>